<evidence type="ECO:0000313" key="2">
    <source>
        <dbReference type="EMBL" id="PWC04738.1"/>
    </source>
</evidence>
<proteinExistence type="predicted"/>
<reference evidence="3" key="1">
    <citation type="submission" date="2018-04" db="EMBL/GenBank/DDBJ databases">
        <authorList>
            <person name="Liu S."/>
            <person name="Wang Z."/>
            <person name="Li J."/>
        </authorList>
    </citation>
    <scope>NUCLEOTIDE SEQUENCE [LARGE SCALE GENOMIC DNA]</scope>
    <source>
        <strain evidence="3">622</strain>
    </source>
</reference>
<comment type="caution">
    <text evidence="2">The sequence shown here is derived from an EMBL/GenBank/DDBJ whole genome shotgun (WGS) entry which is preliminary data.</text>
</comment>
<dbReference type="Pfam" id="PF06259">
    <property type="entry name" value="Abhydrolase_8"/>
    <property type="match status" value="1"/>
</dbReference>
<evidence type="ECO:0000313" key="3">
    <source>
        <dbReference type="Proteomes" id="UP000244962"/>
    </source>
</evidence>
<organism evidence="2 3">
    <name type="scientific">Mycetocola zhujimingii</name>
    <dbReference type="NCBI Taxonomy" id="2079792"/>
    <lineage>
        <taxon>Bacteria</taxon>
        <taxon>Bacillati</taxon>
        <taxon>Actinomycetota</taxon>
        <taxon>Actinomycetes</taxon>
        <taxon>Micrococcales</taxon>
        <taxon>Microbacteriaceae</taxon>
        <taxon>Mycetocola</taxon>
    </lineage>
</organism>
<evidence type="ECO:0000259" key="1">
    <source>
        <dbReference type="Pfam" id="PF06259"/>
    </source>
</evidence>
<gene>
    <name evidence="2" type="ORF">DF223_15000</name>
</gene>
<feature type="domain" description="DUF1023" evidence="1">
    <location>
        <begin position="151"/>
        <end position="310"/>
    </location>
</feature>
<dbReference type="Gene3D" id="3.40.50.1820">
    <property type="entry name" value="alpha/beta hydrolase"/>
    <property type="match status" value="1"/>
</dbReference>
<dbReference type="EMBL" id="QEFB01000018">
    <property type="protein sequence ID" value="PWC04738.1"/>
    <property type="molecule type" value="Genomic_DNA"/>
</dbReference>
<dbReference type="InterPro" id="IPR010427">
    <property type="entry name" value="DUF1023"/>
</dbReference>
<protein>
    <recommendedName>
        <fullName evidence="1">DUF1023 domain-containing protein</fullName>
    </recommendedName>
</protein>
<dbReference type="Proteomes" id="UP000244962">
    <property type="component" value="Unassembled WGS sequence"/>
</dbReference>
<accession>A0A2U1TAN1</accession>
<dbReference type="InterPro" id="IPR029058">
    <property type="entry name" value="AB_hydrolase_fold"/>
</dbReference>
<name>A0A2U1TAN1_9MICO</name>
<dbReference type="SUPFAM" id="SSF53474">
    <property type="entry name" value="alpha/beta-Hydrolases"/>
    <property type="match status" value="1"/>
</dbReference>
<dbReference type="AlphaFoldDB" id="A0A2U1TAN1"/>
<sequence length="405" mass="42362">MRVVSSLSGLGFATEFAGDLEGAVGALHLLTPRQVAALWPDLPDDFRNRLVEDRPDAIGNLGGVSYVDRSSANVARLVELRNQAEADLHLALGRSASSAGDAESARRAMEATDRLRGVELLANRFGSETDATDPVPHYLIELDGSVTGPPLAAVAVGDLNTAKFTSFFVPGMDSSVLQLSDYLRGVERMQEASVDSAAVLWLGYESPGPVDTVSTGHAEAGSVRLAAALASYDAVRDAAESLAEVTVIGHSYGSTTAALALASGNYGVSSFVIIGSAGVPAGLTIADLHVRPERVYVSQAREDALADTGRFWSGRANPAEPEWGAQFFGSDGTTLADGTILAAVKAHDVVGASRHFDHDKYLGDGTESLYDIQKIITGERHDITPGSRSIASDATLLAEGDGARP</sequence>
<keyword evidence="3" id="KW-1185">Reference proteome</keyword>